<evidence type="ECO:0000256" key="3">
    <source>
        <dbReference type="ARBA" id="ARBA00023008"/>
    </source>
</evidence>
<protein>
    <recommendedName>
        <fullName evidence="8">Chitin-binding type-4 domain-containing protein</fullName>
    </recommendedName>
</protein>
<sequence>MQVSAILSTVLLALISGVRGHAVVAEPPPRKTGPSHEAACGAAVVDVLESDIAGPIENAMAKADADYECNAFLCRGYQYEDNTDNVLEVAVGEVLYFHVNLIAGHHPGYANVSIVDASTNTVLGEPLRSWDDWPNHLSGPPRDDIDYNVTIPDSLGSKCSVAGECVIQWYWYASGNKQTYESCHDFTVV</sequence>
<name>A0ABR4J8S5_9EURO</name>
<reference evidence="9 10" key="1">
    <citation type="submission" date="2024-07" db="EMBL/GenBank/DDBJ databases">
        <title>Section-level genome sequencing and comparative genomics of Aspergillus sections Usti and Cavernicolus.</title>
        <authorList>
            <consortium name="Lawrence Berkeley National Laboratory"/>
            <person name="Nybo J.L."/>
            <person name="Vesth T.C."/>
            <person name="Theobald S."/>
            <person name="Frisvad J.C."/>
            <person name="Larsen T.O."/>
            <person name="Kjaerboelling I."/>
            <person name="Rothschild-Mancinelli K."/>
            <person name="Lyhne E.K."/>
            <person name="Kogle M.E."/>
            <person name="Barry K."/>
            <person name="Clum A."/>
            <person name="Na H."/>
            <person name="Ledsgaard L."/>
            <person name="Lin J."/>
            <person name="Lipzen A."/>
            <person name="Kuo A."/>
            <person name="Riley R."/>
            <person name="Mondo S."/>
            <person name="Labutti K."/>
            <person name="Haridas S."/>
            <person name="Pangalinan J."/>
            <person name="Salamov A.A."/>
            <person name="Simmons B.A."/>
            <person name="Magnuson J.K."/>
            <person name="Chen J."/>
            <person name="Drula E."/>
            <person name="Henrissat B."/>
            <person name="Wiebenga A."/>
            <person name="Lubbers R.J."/>
            <person name="Gomes A.C."/>
            <person name="Makela M.R."/>
            <person name="Stajich J."/>
            <person name="Grigoriev I.V."/>
            <person name="Mortensen U.H."/>
            <person name="De Vries R.P."/>
            <person name="Baker S.E."/>
            <person name="Andersen M.R."/>
        </authorList>
    </citation>
    <scope>NUCLEOTIDE SEQUENCE [LARGE SCALE GENOMIC DNA]</scope>
    <source>
        <strain evidence="9 10">CBS 123904</strain>
    </source>
</reference>
<dbReference type="EMBL" id="JBFXLU010000205">
    <property type="protein sequence ID" value="KAL2835438.1"/>
    <property type="molecule type" value="Genomic_DNA"/>
</dbReference>
<dbReference type="Pfam" id="PF03067">
    <property type="entry name" value="LPMO_10"/>
    <property type="match status" value="1"/>
</dbReference>
<dbReference type="InterPro" id="IPR004302">
    <property type="entry name" value="Cellulose/chitin-bd_N"/>
</dbReference>
<keyword evidence="3" id="KW-0186">Copper</keyword>
<accession>A0ABR4J8S5</accession>
<evidence type="ECO:0000313" key="10">
    <source>
        <dbReference type="Proteomes" id="UP001610446"/>
    </source>
</evidence>
<comment type="caution">
    <text evidence="9">The sequence shown here is derived from an EMBL/GenBank/DDBJ whole genome shotgun (WGS) entry which is preliminary data.</text>
</comment>
<feature type="signal peptide" evidence="7">
    <location>
        <begin position="1"/>
        <end position="20"/>
    </location>
</feature>
<keyword evidence="4" id="KW-1015">Disulfide bond</keyword>
<dbReference type="Gene3D" id="2.70.50.70">
    <property type="match status" value="1"/>
</dbReference>
<comment type="cofactor">
    <cofactor evidence="1">
        <name>Cu(2+)</name>
        <dbReference type="ChEBI" id="CHEBI:29036"/>
    </cofactor>
</comment>
<evidence type="ECO:0000256" key="2">
    <source>
        <dbReference type="ARBA" id="ARBA00022723"/>
    </source>
</evidence>
<dbReference type="PANTHER" id="PTHR36575:SF2">
    <property type="entry name" value="CHITIN-BINDING TYPE-4 DOMAIN-CONTAINING PROTEIN-RELATED"/>
    <property type="match status" value="1"/>
</dbReference>
<evidence type="ECO:0000256" key="5">
    <source>
        <dbReference type="ARBA" id="ARBA00023180"/>
    </source>
</evidence>
<comment type="similarity">
    <text evidence="6">Belongs to the polysaccharide monooxygenase AA13 family.</text>
</comment>
<organism evidence="9 10">
    <name type="scientific">Aspergillus pseudoustus</name>
    <dbReference type="NCBI Taxonomy" id="1810923"/>
    <lineage>
        <taxon>Eukaryota</taxon>
        <taxon>Fungi</taxon>
        <taxon>Dikarya</taxon>
        <taxon>Ascomycota</taxon>
        <taxon>Pezizomycotina</taxon>
        <taxon>Eurotiomycetes</taxon>
        <taxon>Eurotiomycetidae</taxon>
        <taxon>Eurotiales</taxon>
        <taxon>Aspergillaceae</taxon>
        <taxon>Aspergillus</taxon>
        <taxon>Aspergillus subgen. Nidulantes</taxon>
    </lineage>
</organism>
<keyword evidence="2" id="KW-0479">Metal-binding</keyword>
<dbReference type="PANTHER" id="PTHR36575">
    <property type="entry name" value="BINDING PROTEIN, PUTATIVE (AFU_ORTHOLOGUE AFUA_1G14430)-RELATED"/>
    <property type="match status" value="1"/>
</dbReference>
<dbReference type="InterPro" id="IPR052282">
    <property type="entry name" value="Starch-active_LPMO"/>
</dbReference>
<feature type="chain" id="PRO_5047049983" description="Chitin-binding type-4 domain-containing protein" evidence="7">
    <location>
        <begin position="21"/>
        <end position="189"/>
    </location>
</feature>
<proteinExistence type="inferred from homology"/>
<keyword evidence="5" id="KW-0325">Glycoprotein</keyword>
<evidence type="ECO:0000313" key="9">
    <source>
        <dbReference type="EMBL" id="KAL2835438.1"/>
    </source>
</evidence>
<dbReference type="Proteomes" id="UP001610446">
    <property type="component" value="Unassembled WGS sequence"/>
</dbReference>
<evidence type="ECO:0000259" key="8">
    <source>
        <dbReference type="Pfam" id="PF03067"/>
    </source>
</evidence>
<keyword evidence="10" id="KW-1185">Reference proteome</keyword>
<evidence type="ECO:0000256" key="1">
    <source>
        <dbReference type="ARBA" id="ARBA00001973"/>
    </source>
</evidence>
<evidence type="ECO:0000256" key="6">
    <source>
        <dbReference type="ARBA" id="ARBA00034311"/>
    </source>
</evidence>
<evidence type="ECO:0000256" key="7">
    <source>
        <dbReference type="SAM" id="SignalP"/>
    </source>
</evidence>
<evidence type="ECO:0000256" key="4">
    <source>
        <dbReference type="ARBA" id="ARBA00023157"/>
    </source>
</evidence>
<feature type="domain" description="Chitin-binding type-4" evidence="8">
    <location>
        <begin position="23"/>
        <end position="186"/>
    </location>
</feature>
<keyword evidence="7" id="KW-0732">Signal</keyword>
<gene>
    <name evidence="9" type="ORF">BJY01DRAFT_238855</name>
</gene>